<protein>
    <submittedName>
        <fullName evidence="12">CRE-APE-1 protein</fullName>
    </submittedName>
</protein>
<evidence type="ECO:0000313" key="13">
    <source>
        <dbReference type="Proteomes" id="UP000008281"/>
    </source>
</evidence>
<evidence type="ECO:0000256" key="10">
    <source>
        <dbReference type="SAM" id="MobiDB-lite"/>
    </source>
</evidence>
<comment type="subcellular location">
    <subcellularLocation>
        <location evidence="1">Nucleus</location>
    </subcellularLocation>
</comment>
<dbReference type="PROSITE" id="PS50002">
    <property type="entry name" value="SH3"/>
    <property type="match status" value="1"/>
</dbReference>
<keyword evidence="4" id="KW-0677">Repeat</keyword>
<dbReference type="STRING" id="31234.E3LPP4"/>
<dbReference type="OMA" id="YDGCLKY"/>
<dbReference type="PANTHER" id="PTHR24131:SF10">
    <property type="entry name" value="ANKYRIN-REPEAT, SH3-DOMAIN, AND PROLINE-RICH-REGION CONTAINING PROTEIN, ISOFORM B"/>
    <property type="match status" value="1"/>
</dbReference>
<dbReference type="HOGENOM" id="CLU_391406_0_0_1"/>
<name>E3LPP4_CAERE</name>
<keyword evidence="9" id="KW-0175">Coiled coil</keyword>
<dbReference type="InterPro" id="IPR047163">
    <property type="entry name" value="ASPP1/2"/>
</dbReference>
<evidence type="ECO:0000256" key="6">
    <source>
        <dbReference type="ARBA" id="ARBA00023242"/>
    </source>
</evidence>
<dbReference type="PANTHER" id="PTHR24131">
    <property type="entry name" value="APOPTOSIS-STIMULATING OF P53 PROTEIN"/>
    <property type="match status" value="1"/>
</dbReference>
<proteinExistence type="predicted"/>
<dbReference type="InterPro" id="IPR036770">
    <property type="entry name" value="Ankyrin_rpt-contain_sf"/>
</dbReference>
<dbReference type="SMART" id="SM00326">
    <property type="entry name" value="SH3"/>
    <property type="match status" value="1"/>
</dbReference>
<sequence length="758" mass="83901">MVTTSSGGGGGYPVNNGVTQVSLIHSSDSVRTVSTAPIYRPTSSMSTAIKKSSHTTMTAPFISANPRMSKPPVRVVAQPPPHQQASAQQHQYHHQNQMMFSALNNRQHVIPTMQVQPTMASQIKRNIPANAQFQMPSETTADYGVKPQSVEIVQRVRAVRRQVADEETELRRLRELEHETTQLRDKNHGREKDLAVQGSVLKEAQLELRNASIRAQSLNRHLEEMYRRRQTAAAAALVEQRKMQQQQVHLARATNQVPVQEIVRPRASVEPFQVVNTQQQQASPQMVKSDDFADKREVLDCNNSSYDSIDGAGINKIPSEPSYLAPSKEIQHKHVDTSPSPPKDPHPSLSPPSSSSTSQKAPALITFAPPSFEQKINSSTMTRDSPSVERPTSFGDSLDESRLRSGKTDLVSLRSDSLKATKRRSWAASEGTSMSEAEMIHRLLDEQRRGRTHFIPQLPTSQEEPTTVNSETYAEEVANTELKQQEITPSTSPNNLELPIEQMTLGSDTTTEEDASSCSTRSDDGQNLELEVAPERRPVKGILRRPNEKMNKGRIEFDPLALLLDAALEGELDLVRSSAAKLTDVSQANDEGITALHNAICAGHYEIVRFLIEHDADVNAQDSDGWTPLHCAASCNNLPMVRQLVEGGGCVLASTLSDMETPVEKCEEDEDGYDGCLKYLLAAHNSTGTINTGKVYAAYGYEAEFEDELSFDAGDELTVLAKDTVDKNWWTCKKENGDKGQVPRTYLALYPALKYRKK</sequence>
<dbReference type="InterPro" id="IPR002110">
    <property type="entry name" value="Ankyrin_rpt"/>
</dbReference>
<keyword evidence="5 7" id="KW-0040">ANK repeat</keyword>
<dbReference type="SUPFAM" id="SSF50044">
    <property type="entry name" value="SH3-domain"/>
    <property type="match status" value="1"/>
</dbReference>
<feature type="domain" description="SH3" evidence="11">
    <location>
        <begin position="690"/>
        <end position="752"/>
    </location>
</feature>
<evidence type="ECO:0000256" key="4">
    <source>
        <dbReference type="ARBA" id="ARBA00022737"/>
    </source>
</evidence>
<dbReference type="GO" id="GO:0043066">
    <property type="term" value="P:negative regulation of apoptotic process"/>
    <property type="evidence" value="ECO:0007669"/>
    <property type="project" value="EnsemblMetazoa"/>
</dbReference>
<keyword evidence="3" id="KW-0053">Apoptosis</keyword>
<organism evidence="13">
    <name type="scientific">Caenorhabditis remanei</name>
    <name type="common">Caenorhabditis vulgaris</name>
    <dbReference type="NCBI Taxonomy" id="31234"/>
    <lineage>
        <taxon>Eukaryota</taxon>
        <taxon>Metazoa</taxon>
        <taxon>Ecdysozoa</taxon>
        <taxon>Nematoda</taxon>
        <taxon>Chromadorea</taxon>
        <taxon>Rhabditida</taxon>
        <taxon>Rhabditina</taxon>
        <taxon>Rhabditomorpha</taxon>
        <taxon>Rhabditoidea</taxon>
        <taxon>Rhabditidae</taxon>
        <taxon>Peloderinae</taxon>
        <taxon>Caenorhabditis</taxon>
    </lineage>
</organism>
<dbReference type="Pfam" id="PF12796">
    <property type="entry name" value="Ank_2"/>
    <property type="match status" value="1"/>
</dbReference>
<dbReference type="eggNOG" id="KOG0515">
    <property type="taxonomic scope" value="Eukaryota"/>
</dbReference>
<keyword evidence="2 8" id="KW-0728">SH3 domain</keyword>
<gene>
    <name evidence="12" type="primary">Cre-ape-1</name>
    <name evidence="12" type="ORF">CRE_26996</name>
</gene>
<dbReference type="InterPro" id="IPR036028">
    <property type="entry name" value="SH3-like_dom_sf"/>
</dbReference>
<feature type="region of interest" description="Disordered" evidence="10">
    <location>
        <begin position="329"/>
        <end position="403"/>
    </location>
</feature>
<feature type="repeat" description="ANK" evidence="7">
    <location>
        <begin position="624"/>
        <end position="648"/>
    </location>
</feature>
<dbReference type="FunFam" id="1.25.40.20:FF:000008">
    <property type="entry name" value="Apoptosis-stimulating of p53 protein 2 isoform 1"/>
    <property type="match status" value="1"/>
</dbReference>
<dbReference type="SMART" id="SM00248">
    <property type="entry name" value="ANK"/>
    <property type="match status" value="2"/>
</dbReference>
<evidence type="ECO:0000259" key="11">
    <source>
        <dbReference type="PROSITE" id="PS50002"/>
    </source>
</evidence>
<dbReference type="FunCoup" id="E3LPP4">
    <property type="interactions" value="337"/>
</dbReference>
<feature type="repeat" description="ANK" evidence="7">
    <location>
        <begin position="591"/>
        <end position="623"/>
    </location>
</feature>
<dbReference type="EMBL" id="DS268412">
    <property type="protein sequence ID" value="EFP05461.1"/>
    <property type="molecule type" value="Genomic_DNA"/>
</dbReference>
<reference evidence="12" key="1">
    <citation type="submission" date="2007-07" db="EMBL/GenBank/DDBJ databases">
        <title>PCAP assembly of the Caenorhabditis remanei genome.</title>
        <authorList>
            <consortium name="The Caenorhabditis remanei Sequencing Consortium"/>
            <person name="Wilson R.K."/>
        </authorList>
    </citation>
    <scope>NUCLEOTIDE SEQUENCE [LARGE SCALE GENOMIC DNA]</scope>
    <source>
        <strain evidence="12">PB4641</strain>
    </source>
</reference>
<dbReference type="Gene3D" id="1.25.40.20">
    <property type="entry name" value="Ankyrin repeat-containing domain"/>
    <property type="match status" value="1"/>
</dbReference>
<dbReference type="GO" id="GO:0002039">
    <property type="term" value="F:p53 binding"/>
    <property type="evidence" value="ECO:0007669"/>
    <property type="project" value="EnsemblMetazoa"/>
</dbReference>
<dbReference type="SUPFAM" id="SSF48403">
    <property type="entry name" value="Ankyrin repeat"/>
    <property type="match status" value="1"/>
</dbReference>
<dbReference type="InParanoid" id="E3LPP4"/>
<dbReference type="PROSITE" id="PS50088">
    <property type="entry name" value="ANK_REPEAT"/>
    <property type="match status" value="2"/>
</dbReference>
<dbReference type="GO" id="GO:0005634">
    <property type="term" value="C:nucleus"/>
    <property type="evidence" value="ECO:0007669"/>
    <property type="project" value="UniProtKB-SubCell"/>
</dbReference>
<dbReference type="Proteomes" id="UP000008281">
    <property type="component" value="Unassembled WGS sequence"/>
</dbReference>
<dbReference type="Pfam" id="PF00018">
    <property type="entry name" value="SH3_1"/>
    <property type="match status" value="1"/>
</dbReference>
<keyword evidence="13" id="KW-1185">Reference proteome</keyword>
<evidence type="ECO:0000256" key="1">
    <source>
        <dbReference type="ARBA" id="ARBA00004123"/>
    </source>
</evidence>
<evidence type="ECO:0000256" key="7">
    <source>
        <dbReference type="PROSITE-ProRule" id="PRU00023"/>
    </source>
</evidence>
<evidence type="ECO:0000256" key="9">
    <source>
        <dbReference type="SAM" id="Coils"/>
    </source>
</evidence>
<evidence type="ECO:0000256" key="3">
    <source>
        <dbReference type="ARBA" id="ARBA00022703"/>
    </source>
</evidence>
<feature type="compositionally biased region" description="Polar residues" evidence="10">
    <location>
        <begin position="374"/>
        <end position="385"/>
    </location>
</feature>
<evidence type="ECO:0000313" key="12">
    <source>
        <dbReference type="EMBL" id="EFP05461.1"/>
    </source>
</evidence>
<dbReference type="InterPro" id="IPR001452">
    <property type="entry name" value="SH3_domain"/>
</dbReference>
<dbReference type="PROSITE" id="PS50297">
    <property type="entry name" value="ANK_REP_REGION"/>
    <property type="match status" value="2"/>
</dbReference>
<feature type="coiled-coil region" evidence="9">
    <location>
        <begin position="201"/>
        <end position="228"/>
    </location>
</feature>
<evidence type="ECO:0000256" key="8">
    <source>
        <dbReference type="PROSITE-ProRule" id="PRU00192"/>
    </source>
</evidence>
<evidence type="ECO:0000256" key="5">
    <source>
        <dbReference type="ARBA" id="ARBA00023043"/>
    </source>
</evidence>
<dbReference type="GO" id="GO:0006915">
    <property type="term" value="P:apoptotic process"/>
    <property type="evidence" value="ECO:0007669"/>
    <property type="project" value="UniProtKB-KW"/>
</dbReference>
<dbReference type="OrthoDB" id="10038642at2759"/>
<keyword evidence="6" id="KW-0539">Nucleus</keyword>
<evidence type="ECO:0000256" key="2">
    <source>
        <dbReference type="ARBA" id="ARBA00022443"/>
    </source>
</evidence>
<dbReference type="AlphaFoldDB" id="E3LPP4"/>
<accession>E3LPP4</accession>